<dbReference type="Proteomes" id="UP000008312">
    <property type="component" value="Unassembled WGS sequence"/>
</dbReference>
<dbReference type="Gene3D" id="3.40.50.300">
    <property type="entry name" value="P-loop containing nucleotide triphosphate hydrolases"/>
    <property type="match status" value="1"/>
</dbReference>
<evidence type="ECO:0000313" key="6">
    <source>
        <dbReference type="EMBL" id="CBK24424.2"/>
    </source>
</evidence>
<dbReference type="InterPro" id="IPR008921">
    <property type="entry name" value="DNA_pol3_clamp-load_cplx_C"/>
</dbReference>
<dbReference type="GeneID" id="24921205"/>
<evidence type="ECO:0000259" key="5">
    <source>
        <dbReference type="SMART" id="SM00382"/>
    </source>
</evidence>
<dbReference type="InParanoid" id="D8M8N5"/>
<dbReference type="GO" id="GO:0005524">
    <property type="term" value="F:ATP binding"/>
    <property type="evidence" value="ECO:0007669"/>
    <property type="project" value="UniProtKB-KW"/>
</dbReference>
<comment type="similarity">
    <text evidence="1">Belongs to the activator 1 small subunits family.</text>
</comment>
<dbReference type="SUPFAM" id="SSF52540">
    <property type="entry name" value="P-loop containing nucleoside triphosphate hydrolases"/>
    <property type="match status" value="1"/>
</dbReference>
<dbReference type="SUPFAM" id="SSF48019">
    <property type="entry name" value="post-AAA+ oligomerization domain-like"/>
    <property type="match status" value="1"/>
</dbReference>
<accession>D8M8N5</accession>
<dbReference type="InterPro" id="IPR003593">
    <property type="entry name" value="AAA+_ATPase"/>
</dbReference>
<dbReference type="SMART" id="SM00382">
    <property type="entry name" value="AAA"/>
    <property type="match status" value="1"/>
</dbReference>
<evidence type="ECO:0000313" key="7">
    <source>
        <dbReference type="Proteomes" id="UP000008312"/>
    </source>
</evidence>
<dbReference type="OMA" id="SCNYSSQ"/>
<dbReference type="PANTHER" id="PTHR11669:SF5">
    <property type="entry name" value="REPLICATION FACTOR C SUBUNIT 2"/>
    <property type="match status" value="1"/>
</dbReference>
<evidence type="ECO:0000256" key="3">
    <source>
        <dbReference type="ARBA" id="ARBA00022741"/>
    </source>
</evidence>
<dbReference type="CDD" id="cd00009">
    <property type="entry name" value="AAA"/>
    <property type="match status" value="1"/>
</dbReference>
<reference evidence="6" key="1">
    <citation type="submission" date="2010-02" db="EMBL/GenBank/DDBJ databases">
        <title>Sequencing and annotation of the Blastocystis hominis genome.</title>
        <authorList>
            <person name="Wincker P."/>
        </authorList>
    </citation>
    <scope>NUCLEOTIDE SEQUENCE</scope>
    <source>
        <strain evidence="6">Singapore isolate B</strain>
    </source>
</reference>
<proteinExistence type="inferred from homology"/>
<dbReference type="Gene3D" id="1.20.272.10">
    <property type="match status" value="1"/>
</dbReference>
<dbReference type="InterPro" id="IPR013748">
    <property type="entry name" value="Rep_factorC_C"/>
</dbReference>
<dbReference type="InterPro" id="IPR047854">
    <property type="entry name" value="RFC_lid"/>
</dbReference>
<dbReference type="InterPro" id="IPR050238">
    <property type="entry name" value="DNA_Rep/Repair_Clamp_Loader"/>
</dbReference>
<dbReference type="OrthoDB" id="4199794at2759"/>
<dbReference type="GO" id="GO:0006281">
    <property type="term" value="P:DNA repair"/>
    <property type="evidence" value="ECO:0007669"/>
    <property type="project" value="TreeGrafter"/>
</dbReference>
<dbReference type="GO" id="GO:0006261">
    <property type="term" value="P:DNA-templated DNA replication"/>
    <property type="evidence" value="ECO:0007669"/>
    <property type="project" value="TreeGrafter"/>
</dbReference>
<dbReference type="RefSeq" id="XP_012898472.1">
    <property type="nucleotide sequence ID" value="XM_013043018.1"/>
</dbReference>
<dbReference type="InterPro" id="IPR027417">
    <property type="entry name" value="P-loop_NTPase"/>
</dbReference>
<dbReference type="Gene3D" id="1.10.8.60">
    <property type="match status" value="1"/>
</dbReference>
<name>D8M8N5_BLAHO</name>
<dbReference type="InterPro" id="IPR003959">
    <property type="entry name" value="ATPase_AAA_core"/>
</dbReference>
<keyword evidence="4" id="KW-0067">ATP-binding</keyword>
<dbReference type="EMBL" id="FN668688">
    <property type="protein sequence ID" value="CBK24424.2"/>
    <property type="molecule type" value="Genomic_DNA"/>
</dbReference>
<dbReference type="FunFam" id="1.10.8.60:FF:000012">
    <property type="entry name" value="Replication factor C subunit 4"/>
    <property type="match status" value="1"/>
</dbReference>
<feature type="domain" description="AAA+ ATPase" evidence="5">
    <location>
        <begin position="35"/>
        <end position="167"/>
    </location>
</feature>
<dbReference type="GO" id="GO:0005634">
    <property type="term" value="C:nucleus"/>
    <property type="evidence" value="ECO:0007669"/>
    <property type="project" value="TreeGrafter"/>
</dbReference>
<dbReference type="Pfam" id="PF00004">
    <property type="entry name" value="AAA"/>
    <property type="match status" value="1"/>
</dbReference>
<evidence type="ECO:0000256" key="4">
    <source>
        <dbReference type="ARBA" id="ARBA00022840"/>
    </source>
</evidence>
<dbReference type="CDD" id="cd18140">
    <property type="entry name" value="HLD_clamp_RFC"/>
    <property type="match status" value="1"/>
</dbReference>
<dbReference type="FunCoup" id="D8M8N5">
    <property type="interactions" value="359"/>
</dbReference>
<dbReference type="GO" id="GO:0003677">
    <property type="term" value="F:DNA binding"/>
    <property type="evidence" value="ECO:0007669"/>
    <property type="project" value="InterPro"/>
</dbReference>
<dbReference type="NCBIfam" id="NF001679">
    <property type="entry name" value="PRK00440.1"/>
    <property type="match status" value="1"/>
</dbReference>
<evidence type="ECO:0000256" key="2">
    <source>
        <dbReference type="ARBA" id="ARBA00022705"/>
    </source>
</evidence>
<keyword evidence="7" id="KW-1185">Reference proteome</keyword>
<dbReference type="AlphaFoldDB" id="D8M8N5"/>
<protein>
    <recommendedName>
        <fullName evidence="5">AAA+ ATPase domain-containing protein</fullName>
    </recommendedName>
</protein>
<gene>
    <name evidence="6" type="ORF">GSBLH_T00004168001</name>
</gene>
<sequence length="314" mass="34740">MDQPWIEKHRPQCLEDIVGNEETIKRMKVITETGNLPHILLAGPPGTGKTTSMLCLAHAMLGDAYKTAVIELNASDDRGIDVVREKIKLFAQSKVSLPEGSHKLVLLDEADSMTPAAQQALRRIMELYSSTTRFALVCNISSKIIEPIQSRCAILRFNRLKDTEILDRLLHICEEEKITYTNDGLSALLFCADGDLRVAVNSLQATFYGFNVVNEENVIKVCDQPPPVVAKQIVQCCVSKDMVGARSGMTQLWNLGYSSSDIVGTIFKVTKDADLTEKLKLEFLKEIGICQLRIAEGATTLLQLLGLVAKMCEK</sequence>
<dbReference type="FunFam" id="3.40.50.300:FF:003154">
    <property type="entry name" value="Serine/threonine-protein phosphatase"/>
    <property type="match status" value="1"/>
</dbReference>
<organism evidence="6">
    <name type="scientific">Blastocystis hominis</name>
    <dbReference type="NCBI Taxonomy" id="12968"/>
    <lineage>
        <taxon>Eukaryota</taxon>
        <taxon>Sar</taxon>
        <taxon>Stramenopiles</taxon>
        <taxon>Bigyra</taxon>
        <taxon>Opalozoa</taxon>
        <taxon>Opalinata</taxon>
        <taxon>Blastocystidae</taxon>
        <taxon>Blastocystis</taxon>
    </lineage>
</organism>
<evidence type="ECO:0000256" key="1">
    <source>
        <dbReference type="ARBA" id="ARBA00005378"/>
    </source>
</evidence>
<dbReference type="Pfam" id="PF08542">
    <property type="entry name" value="Rep_fac_C"/>
    <property type="match status" value="1"/>
</dbReference>
<dbReference type="GO" id="GO:0016887">
    <property type="term" value="F:ATP hydrolysis activity"/>
    <property type="evidence" value="ECO:0007669"/>
    <property type="project" value="InterPro"/>
</dbReference>
<keyword evidence="2" id="KW-0235">DNA replication</keyword>
<dbReference type="GO" id="GO:0003689">
    <property type="term" value="F:DNA clamp loader activity"/>
    <property type="evidence" value="ECO:0007669"/>
    <property type="project" value="TreeGrafter"/>
</dbReference>
<dbReference type="PANTHER" id="PTHR11669">
    <property type="entry name" value="REPLICATION FACTOR C / DNA POLYMERASE III GAMMA-TAU SUBUNIT"/>
    <property type="match status" value="1"/>
</dbReference>
<dbReference type="GO" id="GO:0005663">
    <property type="term" value="C:DNA replication factor C complex"/>
    <property type="evidence" value="ECO:0007669"/>
    <property type="project" value="TreeGrafter"/>
</dbReference>
<keyword evidence="3" id="KW-0547">Nucleotide-binding</keyword>